<evidence type="ECO:0000313" key="2">
    <source>
        <dbReference type="EMBL" id="KTB39420.1"/>
    </source>
</evidence>
<protein>
    <submittedName>
        <fullName evidence="2">Uncharacterized protein</fullName>
    </submittedName>
</protein>
<dbReference type="EMBL" id="LATX01001676">
    <property type="protein sequence ID" value="KTB39420.1"/>
    <property type="molecule type" value="Genomic_DNA"/>
</dbReference>
<gene>
    <name evidence="2" type="ORF">WG66_8004</name>
</gene>
<feature type="compositionally biased region" description="Basic and acidic residues" evidence="1">
    <location>
        <begin position="36"/>
        <end position="58"/>
    </location>
</feature>
<comment type="caution">
    <text evidence="2">The sequence shown here is derived from an EMBL/GenBank/DDBJ whole genome shotgun (WGS) entry which is preliminary data.</text>
</comment>
<sequence>MHNSKLKHLSLALNFSHKTVMGPKAPKLKGPTAAAIRREASKVKHQKSADDRRRKDGEAQMTMAEESEGTKVTHYTQDHVPEVEWMPPSPSKRQRLVSATALMGGSTSSSTIVEDDGDPAWEDMEPKKPRHQHSKKILATSRQHTLIRATMKEFITSAHVPLASFNYSDATTAGYRVSNALNA</sequence>
<evidence type="ECO:0000313" key="3">
    <source>
        <dbReference type="Proteomes" id="UP000054988"/>
    </source>
</evidence>
<feature type="region of interest" description="Disordered" evidence="1">
    <location>
        <begin position="21"/>
        <end position="74"/>
    </location>
</feature>
<reference evidence="2 3" key="1">
    <citation type="submission" date="2015-12" db="EMBL/GenBank/DDBJ databases">
        <title>Draft genome sequence of Moniliophthora roreri, the causal agent of frosty pod rot of cacao.</title>
        <authorList>
            <person name="Aime M.C."/>
            <person name="Diaz-Valderrama J.R."/>
            <person name="Kijpornyongpan T."/>
            <person name="Phillips-Mora W."/>
        </authorList>
    </citation>
    <scope>NUCLEOTIDE SEQUENCE [LARGE SCALE GENOMIC DNA]</scope>
    <source>
        <strain evidence="2 3">MCA 2952</strain>
    </source>
</reference>
<evidence type="ECO:0000256" key="1">
    <source>
        <dbReference type="SAM" id="MobiDB-lite"/>
    </source>
</evidence>
<organism evidence="2 3">
    <name type="scientific">Moniliophthora roreri</name>
    <name type="common">Frosty pod rot fungus</name>
    <name type="synonym">Monilia roreri</name>
    <dbReference type="NCBI Taxonomy" id="221103"/>
    <lineage>
        <taxon>Eukaryota</taxon>
        <taxon>Fungi</taxon>
        <taxon>Dikarya</taxon>
        <taxon>Basidiomycota</taxon>
        <taxon>Agaricomycotina</taxon>
        <taxon>Agaricomycetes</taxon>
        <taxon>Agaricomycetidae</taxon>
        <taxon>Agaricales</taxon>
        <taxon>Marasmiineae</taxon>
        <taxon>Marasmiaceae</taxon>
        <taxon>Moniliophthora</taxon>
    </lineage>
</organism>
<proteinExistence type="predicted"/>
<accession>A0A0W0FSX0</accession>
<dbReference type="AlphaFoldDB" id="A0A0W0FSX0"/>
<dbReference type="Proteomes" id="UP000054988">
    <property type="component" value="Unassembled WGS sequence"/>
</dbReference>
<name>A0A0W0FSX0_MONRR</name>